<keyword evidence="1" id="KW-0489">Methyltransferase</keyword>
<feature type="domain" description="RrmJ-type SAM-dependent 2'-O-MTase" evidence="4">
    <location>
        <begin position="189"/>
        <end position="401"/>
    </location>
</feature>
<keyword evidence="1" id="KW-0808">Transferase</keyword>
<dbReference type="InterPro" id="IPR050851">
    <property type="entry name" value="mRNA_Cap_2O-Ribose_MeTrfase"/>
</dbReference>
<keyword evidence="1" id="KW-0539">Nucleus</keyword>
<dbReference type="Gene3D" id="3.40.50.12760">
    <property type="match status" value="1"/>
</dbReference>
<dbReference type="PANTHER" id="PTHR16121:SF0">
    <property type="entry name" value="CAP-SPECIFIC MRNA (NUCLEOSIDE-2'-O-)-METHYLTRANSFERASE 1"/>
    <property type="match status" value="1"/>
</dbReference>
<dbReference type="InterPro" id="IPR025816">
    <property type="entry name" value="RrmJ-type_MeTrfase"/>
</dbReference>
<dbReference type="GO" id="GO:0006370">
    <property type="term" value="P:7-methylguanosine mRNA capping"/>
    <property type="evidence" value="ECO:0007669"/>
    <property type="project" value="UniProtKB-UniRule"/>
</dbReference>
<comment type="catalytic activity">
    <reaction evidence="1">
        <text>a 5'-end (N(7)-methyl 5'-triphosphoguanosine)-ribonucleoside in mRNA + S-adenosyl-L-methionine = a 5'-end (N(7)-methyl 5'-triphosphoguanosine)-(2'-O-methyl-ribonucleoside) in mRNA + S-adenosyl-L-homocysteine + H(+)</text>
        <dbReference type="Rhea" id="RHEA:67020"/>
        <dbReference type="Rhea" id="RHEA-COMP:17167"/>
        <dbReference type="Rhea" id="RHEA-COMP:17168"/>
        <dbReference type="ChEBI" id="CHEBI:15378"/>
        <dbReference type="ChEBI" id="CHEBI:57856"/>
        <dbReference type="ChEBI" id="CHEBI:59789"/>
        <dbReference type="ChEBI" id="CHEBI:156461"/>
        <dbReference type="ChEBI" id="CHEBI:167609"/>
        <dbReference type="EC" id="2.1.1.57"/>
    </reaction>
</comment>
<dbReference type="InterPro" id="IPR029063">
    <property type="entry name" value="SAM-dependent_MTases_sf"/>
</dbReference>
<dbReference type="EC" id="2.1.1.57" evidence="1"/>
<accession>A0A9N9WYY8</accession>
<dbReference type="SUPFAM" id="SSF56091">
    <property type="entry name" value="DNA ligase/mRNA capping enzyme, catalytic domain"/>
    <property type="match status" value="1"/>
</dbReference>
<comment type="function">
    <text evidence="1">S-adenosyl-L-methionine-dependent methyltransferase that mediates RNA cap1 2'-O-ribose methylation to the 5'-cap structure of RNAs. Methylates the ribose of the first nucleotide of a m(7)GpppG-capped mRNA to produce m(7)GpppNmp (cap1).</text>
</comment>
<reference evidence="5" key="2">
    <citation type="submission" date="2022-10" db="EMBL/GenBank/DDBJ databases">
        <authorList>
            <consortium name="ENA_rothamsted_submissions"/>
            <consortium name="culmorum"/>
            <person name="King R."/>
        </authorList>
    </citation>
    <scope>NUCLEOTIDE SEQUENCE</scope>
</reference>
<dbReference type="GO" id="GO:0004483">
    <property type="term" value="F:methyltransferase cap1 activity"/>
    <property type="evidence" value="ECO:0007669"/>
    <property type="project" value="UniProtKB-UniRule"/>
</dbReference>
<evidence type="ECO:0000313" key="5">
    <source>
        <dbReference type="EMBL" id="CAG9816211.1"/>
    </source>
</evidence>
<reference evidence="5" key="1">
    <citation type="submission" date="2022-01" db="EMBL/GenBank/DDBJ databases">
        <authorList>
            <person name="King R."/>
        </authorList>
    </citation>
    <scope>NUCLEOTIDE SEQUENCE</scope>
</reference>
<evidence type="ECO:0000259" key="4">
    <source>
        <dbReference type="PROSITE" id="PS51613"/>
    </source>
</evidence>
<dbReference type="Pfam" id="PF01728">
    <property type="entry name" value="FtsJ"/>
    <property type="match status" value="1"/>
</dbReference>
<dbReference type="Proteomes" id="UP001153737">
    <property type="component" value="Chromosome 13"/>
</dbReference>
<protein>
    <recommendedName>
        <fullName evidence="1">Cap-specific mRNA (nucleoside-2'-O-)-methyltransferase 1</fullName>
        <ecNumber evidence="1">2.1.1.57</ecNumber>
    </recommendedName>
    <alternativeName>
        <fullName evidence="1">Cap1 2'O-ribose methyltransferase 1</fullName>
    </alternativeName>
</protein>
<organism evidence="5 6">
    <name type="scientific">Phaedon cochleariae</name>
    <name type="common">Mustard beetle</name>
    <dbReference type="NCBI Taxonomy" id="80249"/>
    <lineage>
        <taxon>Eukaryota</taxon>
        <taxon>Metazoa</taxon>
        <taxon>Ecdysozoa</taxon>
        <taxon>Arthropoda</taxon>
        <taxon>Hexapoda</taxon>
        <taxon>Insecta</taxon>
        <taxon>Pterygota</taxon>
        <taxon>Neoptera</taxon>
        <taxon>Endopterygota</taxon>
        <taxon>Coleoptera</taxon>
        <taxon>Polyphaga</taxon>
        <taxon>Cucujiformia</taxon>
        <taxon>Chrysomeloidea</taxon>
        <taxon>Chrysomelidae</taxon>
        <taxon>Chrysomelinae</taxon>
        <taxon>Chrysomelini</taxon>
        <taxon>Phaedon</taxon>
    </lineage>
</organism>
<dbReference type="GO" id="GO:0003676">
    <property type="term" value="F:nucleic acid binding"/>
    <property type="evidence" value="ECO:0007669"/>
    <property type="project" value="UniProtKB-UniRule"/>
</dbReference>
<dbReference type="InterPro" id="IPR002877">
    <property type="entry name" value="RNA_MeTrfase_FtsJ_dom"/>
</dbReference>
<dbReference type="EMBL" id="OU896719">
    <property type="protein sequence ID" value="CAG9816211.1"/>
    <property type="molecule type" value="Genomic_DNA"/>
</dbReference>
<dbReference type="PROSITE" id="PS51613">
    <property type="entry name" value="SAM_MT_RRMJ"/>
    <property type="match status" value="1"/>
</dbReference>
<keyword evidence="1" id="KW-0506">mRNA capping</keyword>
<dbReference type="GO" id="GO:0032259">
    <property type="term" value="P:methylation"/>
    <property type="evidence" value="ECO:0007669"/>
    <property type="project" value="UniProtKB-KW"/>
</dbReference>
<dbReference type="AlphaFoldDB" id="A0A9N9WYY8"/>
<dbReference type="OrthoDB" id="10251234at2759"/>
<feature type="region of interest" description="Disordered" evidence="2">
    <location>
        <begin position="1"/>
        <end position="20"/>
    </location>
</feature>
<dbReference type="Pfam" id="PF01585">
    <property type="entry name" value="G-patch"/>
    <property type="match status" value="1"/>
</dbReference>
<dbReference type="GO" id="GO:0005634">
    <property type="term" value="C:nucleus"/>
    <property type="evidence" value="ECO:0007669"/>
    <property type="project" value="UniProtKB-SubCell"/>
</dbReference>
<dbReference type="SUPFAM" id="SSF53335">
    <property type="entry name" value="S-adenosyl-L-methionine-dependent methyltransferases"/>
    <property type="match status" value="1"/>
</dbReference>
<dbReference type="Gene3D" id="3.30.470.30">
    <property type="entry name" value="DNA ligase/mRNA capping enzyme"/>
    <property type="match status" value="1"/>
</dbReference>
<sequence length="756" mass="86981">MITYSSEKDSGKLGDSEPTNIMSDEWKTFHIHEEKIPVQDERAKNHDKALRMMVKMGYKEGTGLGKNAQGITKTIDMSYQLGKKGFGLKLKNLNAPAEYWDFTREVVDVKEDLKWLSNCEESDLGFEAMQSWTREGPPKHDIFDEVNFCDQEILHKVLRAKDIFDELDIMELCQARAKSNPFETIKSVFFMNRASLKIANIDAATDFMFSNIDENEHHKDHKGPFYFADVCAGPGGFSEYILWRKHWYFKGFGLTLKDDNDFKLGDSICASPVTFQAMYGKDGDGNVCSPENIIDFRDKVLHETDQKGVHFMMSDGGFSVEGNENLQEILSKNIYACQCLVALEIVRPHGHFVTKLFDIFTPFSVGLLYLLYKCFEKISIMKPNSSRPANSERYFICSNLRDGEAVQSIKKYLWNIVKRLWSLRDNSEVDVLEIVPLEILKRDDQFYEFIRETNNRLGAKQVIALEKLAAFCRNPTLIEVRQEEIRNRSLKYWQIPDNPKIFTPQLNLDDFLNSVTKEPEIFHCQPKQISNIENFNLTISDAEDWHYCCMYSSEKTSNDNIYAATGNSKSFRLQKKKWVRVKNIHLCKGTLLFGEFVKEKCTTKIEGQEVEGLRYSLHVIDALRLGDTNLGKMSFIERLKLINVYCAAVNKESQTNSVRIRPKPIYNLTNITSDNPIRSDMNGKMYSNLPLLGYKSLSEVYDVKSLLLLKLNSSQTFNSTYVLRVQIFLKDAETDATESSTLSVEDVISEIKQNKF</sequence>
<comment type="subcellular location">
    <subcellularLocation>
        <location evidence="1">Nucleus</location>
    </subcellularLocation>
</comment>
<gene>
    <name evidence="5" type="ORF">PHAECO_LOCUS3604</name>
</gene>
<evidence type="ECO:0000313" key="6">
    <source>
        <dbReference type="Proteomes" id="UP001153737"/>
    </source>
</evidence>
<evidence type="ECO:0000259" key="3">
    <source>
        <dbReference type="PROSITE" id="PS50174"/>
    </source>
</evidence>
<feature type="domain" description="G-patch" evidence="3">
    <location>
        <begin position="45"/>
        <end position="91"/>
    </location>
</feature>
<name>A0A9N9WYY8_PHACE</name>
<dbReference type="SMART" id="SM00443">
    <property type="entry name" value="G_patch"/>
    <property type="match status" value="1"/>
</dbReference>
<dbReference type="PANTHER" id="PTHR16121">
    <property type="entry name" value="CAP-SPECIFIC MRNA (NUCLEOSIDE-2'-O-)-METHYLTRANSFERASE 1-RELATED"/>
    <property type="match status" value="1"/>
</dbReference>
<keyword evidence="6" id="KW-1185">Reference proteome</keyword>
<dbReference type="InterPro" id="IPR000467">
    <property type="entry name" value="G_patch_dom"/>
</dbReference>
<evidence type="ECO:0000256" key="1">
    <source>
        <dbReference type="RuleBase" id="RU368012"/>
    </source>
</evidence>
<proteinExistence type="predicted"/>
<dbReference type="GO" id="GO:0016556">
    <property type="term" value="P:mRNA modification"/>
    <property type="evidence" value="ECO:0007669"/>
    <property type="project" value="UniProtKB-UniRule"/>
</dbReference>
<dbReference type="FunFam" id="3.40.50.12760:FF:000004">
    <property type="entry name" value="FtsJ-like methyltransferase"/>
    <property type="match status" value="1"/>
</dbReference>
<dbReference type="GO" id="GO:0005737">
    <property type="term" value="C:cytoplasm"/>
    <property type="evidence" value="ECO:0007669"/>
    <property type="project" value="TreeGrafter"/>
</dbReference>
<keyword evidence="1" id="KW-0949">S-adenosyl-L-methionine</keyword>
<dbReference type="PROSITE" id="PS50174">
    <property type="entry name" value="G_PATCH"/>
    <property type="match status" value="1"/>
</dbReference>
<keyword evidence="1" id="KW-0507">mRNA processing</keyword>
<feature type="compositionally biased region" description="Basic and acidic residues" evidence="2">
    <location>
        <begin position="1"/>
        <end position="15"/>
    </location>
</feature>
<evidence type="ECO:0000256" key="2">
    <source>
        <dbReference type="SAM" id="MobiDB-lite"/>
    </source>
</evidence>